<dbReference type="NCBIfam" id="TIGR01098">
    <property type="entry name" value="3A0109s03R"/>
    <property type="match status" value="1"/>
</dbReference>
<dbReference type="AlphaFoldDB" id="A0A1Z4KG50"/>
<dbReference type="InterPro" id="IPR005770">
    <property type="entry name" value="PhnD"/>
</dbReference>
<dbReference type="GO" id="GO:0043190">
    <property type="term" value="C:ATP-binding cassette (ABC) transporter complex"/>
    <property type="evidence" value="ECO:0007669"/>
    <property type="project" value="InterPro"/>
</dbReference>
<protein>
    <submittedName>
        <fullName evidence="3">ABC transporter phosphate-binding protein</fullName>
    </submittedName>
</protein>
<dbReference type="SUPFAM" id="SSF53850">
    <property type="entry name" value="Periplasmic binding protein-like II"/>
    <property type="match status" value="1"/>
</dbReference>
<evidence type="ECO:0000256" key="2">
    <source>
        <dbReference type="ARBA" id="ARBA00022729"/>
    </source>
</evidence>
<proteinExistence type="inferred from homology"/>
<dbReference type="NCBIfam" id="TIGR03431">
    <property type="entry name" value="PhnD"/>
    <property type="match status" value="1"/>
</dbReference>
<accession>A0A1Z4KG50</accession>
<evidence type="ECO:0000313" key="3">
    <source>
        <dbReference type="EMBL" id="BAY67853.1"/>
    </source>
</evidence>
<sequence>MKRRLFIERSALFGASLIGTKTISTIADNWIKPAQAAPIKELNFGIISTESQSNQRPLWEPFIAALSKSLGIPVRAFYATQYSGVIEAMRFGQVHIAWYGGKSYIEAARIANAEAFAQTVATDGKKGYYSHLIANKNNPITAAAKRQGGDKYVLQNAAKLTFAFNEPNSTSGFLVPSYYVFAKNKVDPKKVFKRLIFSGSHEATALAVANNQVDVATNNNESLERLEKTNPSARKKIEIIWTSPIIPSDPIAYRKDLPEDVKKKLRNFFYNFKDRKILEPLQWSALVPANDKTWNPIRELDIAKQVLELQSKTGLSDADKKKLNNLNSQLRALQGR</sequence>
<dbReference type="InterPro" id="IPR017797">
    <property type="entry name" value="Phosphnate-bd"/>
</dbReference>
<dbReference type="CDD" id="cd13575">
    <property type="entry name" value="PBP2_PnhD"/>
    <property type="match status" value="1"/>
</dbReference>
<evidence type="ECO:0000313" key="4">
    <source>
        <dbReference type="Proteomes" id="UP000217507"/>
    </source>
</evidence>
<dbReference type="Gene3D" id="1.20.58.90">
    <property type="match status" value="1"/>
</dbReference>
<name>A0A1Z4KG50_ANAVA</name>
<dbReference type="EMBL" id="AP018216">
    <property type="protein sequence ID" value="BAY67853.1"/>
    <property type="molecule type" value="Genomic_DNA"/>
</dbReference>
<dbReference type="Proteomes" id="UP000217507">
    <property type="component" value="Chromosome"/>
</dbReference>
<gene>
    <name evidence="3" type="primary">phnD_2</name>
    <name evidence="3" type="ORF">NIES23_06350</name>
</gene>
<evidence type="ECO:0000256" key="1">
    <source>
        <dbReference type="ARBA" id="ARBA00007162"/>
    </source>
</evidence>
<dbReference type="PANTHER" id="PTHR35841:SF1">
    <property type="entry name" value="PHOSPHONATES-BINDING PERIPLASMIC PROTEIN"/>
    <property type="match status" value="1"/>
</dbReference>
<dbReference type="PANTHER" id="PTHR35841">
    <property type="entry name" value="PHOSPHONATES-BINDING PERIPLASMIC PROTEIN"/>
    <property type="match status" value="1"/>
</dbReference>
<organism evidence="3 4">
    <name type="scientific">Trichormus variabilis NIES-23</name>
    <dbReference type="NCBI Taxonomy" id="1973479"/>
    <lineage>
        <taxon>Bacteria</taxon>
        <taxon>Bacillati</taxon>
        <taxon>Cyanobacteriota</taxon>
        <taxon>Cyanophyceae</taxon>
        <taxon>Nostocales</taxon>
        <taxon>Nostocaceae</taxon>
        <taxon>Trichormus</taxon>
    </lineage>
</organism>
<comment type="similarity">
    <text evidence="1">Belongs to the phosphate/phosphite/phosphonate binding protein family.</text>
</comment>
<dbReference type="Pfam" id="PF12974">
    <property type="entry name" value="Phosphonate-bd"/>
    <property type="match status" value="1"/>
</dbReference>
<dbReference type="Gene3D" id="3.40.190.10">
    <property type="entry name" value="Periplasmic binding protein-like II"/>
    <property type="match status" value="2"/>
</dbReference>
<dbReference type="GO" id="GO:0055085">
    <property type="term" value="P:transmembrane transport"/>
    <property type="evidence" value="ECO:0007669"/>
    <property type="project" value="InterPro"/>
</dbReference>
<keyword evidence="2" id="KW-0732">Signal</keyword>
<dbReference type="GO" id="GO:0015716">
    <property type="term" value="P:organic phosphonate transport"/>
    <property type="evidence" value="ECO:0007669"/>
    <property type="project" value="InterPro"/>
</dbReference>
<reference evidence="3 4" key="1">
    <citation type="submission" date="2017-06" db="EMBL/GenBank/DDBJ databases">
        <title>Genome sequencing of cyanobaciteial culture collection at National Institute for Environmental Studies (NIES).</title>
        <authorList>
            <person name="Hirose Y."/>
            <person name="Shimura Y."/>
            <person name="Fujisawa T."/>
            <person name="Nakamura Y."/>
            <person name="Kawachi M."/>
        </authorList>
    </citation>
    <scope>NUCLEOTIDE SEQUENCE [LARGE SCALE GENOMIC DNA]</scope>
    <source>
        <strain evidence="3 4">NIES-23</strain>
    </source>
</reference>